<keyword evidence="3" id="KW-1003">Cell membrane</keyword>
<evidence type="ECO:0000256" key="8">
    <source>
        <dbReference type="ARBA" id="ARBA00023136"/>
    </source>
</evidence>
<dbReference type="eggNOG" id="KOG2381">
    <property type="taxonomic scope" value="Eukaryota"/>
</dbReference>
<evidence type="ECO:0000259" key="9">
    <source>
        <dbReference type="PROSITE" id="PS50290"/>
    </source>
</evidence>
<dbReference type="InterPro" id="IPR000403">
    <property type="entry name" value="PI3/4_kinase_cat_dom"/>
</dbReference>
<dbReference type="Pfam" id="PF00454">
    <property type="entry name" value="PI3_PI4_kinase"/>
    <property type="match status" value="1"/>
</dbReference>
<protein>
    <recommendedName>
        <fullName evidence="2">1-phosphatidylinositol 4-kinase</fullName>
        <ecNumber evidence="2">2.7.1.67</ecNumber>
    </recommendedName>
</protein>
<gene>
    <name evidence="10" type="ORF">AMSG_04913</name>
</gene>
<dbReference type="EMBL" id="GL349451">
    <property type="protein sequence ID" value="KNC48467.1"/>
    <property type="molecule type" value="Genomic_DNA"/>
</dbReference>
<dbReference type="PANTHER" id="PTHR12865:SF1">
    <property type="entry name" value="PHOSPHATIDYLINOSITOL 4-KINASE TYPE 2"/>
    <property type="match status" value="1"/>
</dbReference>
<evidence type="ECO:0000256" key="7">
    <source>
        <dbReference type="ARBA" id="ARBA00022840"/>
    </source>
</evidence>
<dbReference type="GO" id="GO:0005802">
    <property type="term" value="C:trans-Golgi network"/>
    <property type="evidence" value="ECO:0007669"/>
    <property type="project" value="TreeGrafter"/>
</dbReference>
<keyword evidence="11" id="KW-1185">Reference proteome</keyword>
<evidence type="ECO:0000256" key="4">
    <source>
        <dbReference type="ARBA" id="ARBA00022679"/>
    </source>
</evidence>
<comment type="subcellular location">
    <subcellularLocation>
        <location evidence="1">Cell membrane</location>
    </subcellularLocation>
</comment>
<dbReference type="GeneID" id="25564430"/>
<dbReference type="AlphaFoldDB" id="A0A0L0D7V4"/>
<keyword evidence="6 10" id="KW-0418">Kinase</keyword>
<dbReference type="STRING" id="461836.A0A0L0D7V4"/>
<accession>A0A0L0D7V4</accession>
<dbReference type="RefSeq" id="XP_013758580.1">
    <property type="nucleotide sequence ID" value="XM_013903126.1"/>
</dbReference>
<dbReference type="PROSITE" id="PS50290">
    <property type="entry name" value="PI3_4_KINASE_3"/>
    <property type="match status" value="1"/>
</dbReference>
<dbReference type="GO" id="GO:0007030">
    <property type="term" value="P:Golgi organization"/>
    <property type="evidence" value="ECO:0007669"/>
    <property type="project" value="TreeGrafter"/>
</dbReference>
<organism evidence="10 11">
    <name type="scientific">Thecamonas trahens ATCC 50062</name>
    <dbReference type="NCBI Taxonomy" id="461836"/>
    <lineage>
        <taxon>Eukaryota</taxon>
        <taxon>Apusozoa</taxon>
        <taxon>Apusomonadida</taxon>
        <taxon>Apusomonadidae</taxon>
        <taxon>Thecamonas</taxon>
    </lineage>
</organism>
<evidence type="ECO:0000256" key="2">
    <source>
        <dbReference type="ARBA" id="ARBA00012169"/>
    </source>
</evidence>
<dbReference type="GO" id="GO:0005524">
    <property type="term" value="F:ATP binding"/>
    <property type="evidence" value="ECO:0007669"/>
    <property type="project" value="UniProtKB-KW"/>
</dbReference>
<keyword evidence="4" id="KW-0808">Transferase</keyword>
<dbReference type="Proteomes" id="UP000054408">
    <property type="component" value="Unassembled WGS sequence"/>
</dbReference>
<dbReference type="GO" id="GO:0007032">
    <property type="term" value="P:endosome organization"/>
    <property type="evidence" value="ECO:0007669"/>
    <property type="project" value="TreeGrafter"/>
</dbReference>
<dbReference type="PANTHER" id="PTHR12865">
    <property type="entry name" value="PHOSPHATIDYLINOSITOL 4-KINASE TYPE-II"/>
    <property type="match status" value="1"/>
</dbReference>
<dbReference type="GO" id="GO:0004430">
    <property type="term" value="F:1-phosphatidylinositol 4-kinase activity"/>
    <property type="evidence" value="ECO:0007669"/>
    <property type="project" value="UniProtKB-EC"/>
</dbReference>
<keyword evidence="7" id="KW-0067">ATP-binding</keyword>
<sequence length="283" mass="31235">MKWLHKTLAPCCFGRACLIANQGFVSEAAAFVVDEALGLDIVPPTNLVMLASPVFNYGQQYENGIRQPLSLSPKIGSFQLFVNGYVDAQTFLDTHAEALADPTSPLARAFQAQFERLVILDYIIRNTDRGTDNWLVRVDDAMSDAPRVAIAAIDNGLAFPFKHPNGCRTYPYAWASLPQAALPFSDTLAAELEPILHDNMKWDSTAAALRDVFELDTSYDDESFEHQMQVMRGQMVNALSALMARLSPLDLLERPPITVEHDIVAGGWTEPQLADAIACFSGW</sequence>
<reference evidence="10 11" key="1">
    <citation type="submission" date="2010-05" db="EMBL/GenBank/DDBJ databases">
        <title>The Genome Sequence of Thecamonas trahens ATCC 50062.</title>
        <authorList>
            <consortium name="The Broad Institute Genome Sequencing Platform"/>
            <person name="Russ C."/>
            <person name="Cuomo C."/>
            <person name="Shea T."/>
            <person name="Young S.K."/>
            <person name="Zeng Q."/>
            <person name="Koehrsen M."/>
            <person name="Haas B."/>
            <person name="Borodovsky M."/>
            <person name="Guigo R."/>
            <person name="Alvarado L."/>
            <person name="Berlin A."/>
            <person name="Bochicchio J."/>
            <person name="Borenstein D."/>
            <person name="Chapman S."/>
            <person name="Chen Z."/>
            <person name="Freedman E."/>
            <person name="Gellesch M."/>
            <person name="Goldberg J."/>
            <person name="Griggs A."/>
            <person name="Gujja S."/>
            <person name="Heilman E."/>
            <person name="Heiman D."/>
            <person name="Hepburn T."/>
            <person name="Howarth C."/>
            <person name="Jen D."/>
            <person name="Larson L."/>
            <person name="Mehta T."/>
            <person name="Park D."/>
            <person name="Pearson M."/>
            <person name="Roberts A."/>
            <person name="Saif S."/>
            <person name="Shenoy N."/>
            <person name="Sisk P."/>
            <person name="Stolte C."/>
            <person name="Sykes S."/>
            <person name="Thomson T."/>
            <person name="Walk T."/>
            <person name="White J."/>
            <person name="Yandava C."/>
            <person name="Burger G."/>
            <person name="Gray M.W."/>
            <person name="Holland P.W.H."/>
            <person name="King N."/>
            <person name="Lang F.B.F."/>
            <person name="Roger A.J."/>
            <person name="Ruiz-Trillo I."/>
            <person name="Lander E."/>
            <person name="Nusbaum C."/>
        </authorList>
    </citation>
    <scope>NUCLEOTIDE SEQUENCE [LARGE SCALE GENOMIC DNA]</scope>
    <source>
        <strain evidence="10 11">ATCC 50062</strain>
    </source>
</reference>
<evidence type="ECO:0000256" key="5">
    <source>
        <dbReference type="ARBA" id="ARBA00022741"/>
    </source>
</evidence>
<evidence type="ECO:0000256" key="1">
    <source>
        <dbReference type="ARBA" id="ARBA00004236"/>
    </source>
</evidence>
<evidence type="ECO:0000256" key="3">
    <source>
        <dbReference type="ARBA" id="ARBA00022475"/>
    </source>
</evidence>
<dbReference type="GO" id="GO:0046854">
    <property type="term" value="P:phosphatidylinositol phosphate biosynthetic process"/>
    <property type="evidence" value="ECO:0007669"/>
    <property type="project" value="TreeGrafter"/>
</dbReference>
<evidence type="ECO:0000313" key="11">
    <source>
        <dbReference type="Proteomes" id="UP000054408"/>
    </source>
</evidence>
<proteinExistence type="predicted"/>
<keyword evidence="8" id="KW-0472">Membrane</keyword>
<dbReference type="GO" id="GO:0005768">
    <property type="term" value="C:endosome"/>
    <property type="evidence" value="ECO:0007669"/>
    <property type="project" value="TreeGrafter"/>
</dbReference>
<feature type="domain" description="PI3K/PI4K catalytic" evidence="9">
    <location>
        <begin position="1"/>
        <end position="261"/>
    </location>
</feature>
<evidence type="ECO:0000256" key="6">
    <source>
        <dbReference type="ARBA" id="ARBA00022777"/>
    </source>
</evidence>
<keyword evidence="5" id="KW-0547">Nucleotide-binding</keyword>
<dbReference type="OMA" id="PYAKVPF"/>
<evidence type="ECO:0000313" key="10">
    <source>
        <dbReference type="EMBL" id="KNC48467.1"/>
    </source>
</evidence>
<dbReference type="EC" id="2.7.1.67" evidence="2"/>
<dbReference type="OrthoDB" id="3349449at2759"/>
<dbReference type="InterPro" id="IPR039756">
    <property type="entry name" value="Lsb6/PI4K2"/>
</dbReference>
<name>A0A0L0D7V4_THETB</name>
<dbReference type="GO" id="GO:0005886">
    <property type="term" value="C:plasma membrane"/>
    <property type="evidence" value="ECO:0007669"/>
    <property type="project" value="UniProtKB-SubCell"/>
</dbReference>